<feature type="region of interest" description="Disordered" evidence="2">
    <location>
        <begin position="119"/>
        <end position="144"/>
    </location>
</feature>
<comment type="caution">
    <text evidence="4">The sequence shown here is derived from an EMBL/GenBank/DDBJ whole genome shotgun (WGS) entry which is preliminary data.</text>
</comment>
<evidence type="ECO:0000256" key="3">
    <source>
        <dbReference type="SAM" id="SignalP"/>
    </source>
</evidence>
<proteinExistence type="predicted"/>
<keyword evidence="1" id="KW-0175">Coiled coil</keyword>
<sequence>MKRFQLCVVATALSAFLCSAIFAADFSKTSEADLIKLSGVVKVEDFADYQIEIAKRLKKKSEKDAQAFKEKLKAQYEKATENLSVKQLREYKKSTQEAMKKRIESMSVKELQESGLPFHKHFDKAKGDGKSSCKERKLSKDSKK</sequence>
<dbReference type="Gene3D" id="1.20.120.1430">
    <property type="entry name" value="HP0721 helical bundle"/>
    <property type="match status" value="1"/>
</dbReference>
<evidence type="ECO:0000313" key="5">
    <source>
        <dbReference type="Proteomes" id="UP000256599"/>
    </source>
</evidence>
<evidence type="ECO:0000313" key="4">
    <source>
        <dbReference type="EMBL" id="RDU60752.1"/>
    </source>
</evidence>
<feature type="signal peptide" evidence="3">
    <location>
        <begin position="1"/>
        <end position="23"/>
    </location>
</feature>
<evidence type="ECO:0000256" key="1">
    <source>
        <dbReference type="SAM" id="Coils"/>
    </source>
</evidence>
<dbReference type="EMBL" id="NXLR01000002">
    <property type="protein sequence ID" value="RDU60752.1"/>
    <property type="molecule type" value="Genomic_DNA"/>
</dbReference>
<dbReference type="RefSeq" id="WP_104699422.1">
    <property type="nucleotide sequence ID" value="NZ_FZPP01000006.1"/>
</dbReference>
<protein>
    <submittedName>
        <fullName evidence="4">DUF1104 domain-containing protein</fullName>
    </submittedName>
</protein>
<name>A0A3D8I6H5_9HELI</name>
<feature type="chain" id="PRO_5017757534" evidence="3">
    <location>
        <begin position="24"/>
        <end position="144"/>
    </location>
</feature>
<feature type="coiled-coil region" evidence="1">
    <location>
        <begin position="51"/>
        <end position="89"/>
    </location>
</feature>
<dbReference type="OrthoDB" id="5328408at2"/>
<reference evidence="4 5" key="1">
    <citation type="submission" date="2018-04" db="EMBL/GenBank/DDBJ databases">
        <title>Novel Campyloabacter and Helicobacter Species and Strains.</title>
        <authorList>
            <person name="Mannion A.J."/>
            <person name="Shen Z."/>
            <person name="Fox J.G."/>
        </authorList>
    </citation>
    <scope>NUCLEOTIDE SEQUENCE [LARGE SCALE GENOMIC DNA]</scope>
    <source>
        <strain evidence="4 5">MIT 98-6070</strain>
    </source>
</reference>
<dbReference type="InterPro" id="IPR009488">
    <property type="entry name" value="DUF1104"/>
</dbReference>
<dbReference type="AlphaFoldDB" id="A0A3D8I6H5"/>
<dbReference type="Pfam" id="PF06518">
    <property type="entry name" value="DUF1104"/>
    <property type="match status" value="1"/>
</dbReference>
<keyword evidence="5" id="KW-1185">Reference proteome</keyword>
<dbReference type="InterPro" id="IPR038310">
    <property type="entry name" value="DUF1104_sf"/>
</dbReference>
<accession>A0A3D8I6H5</accession>
<dbReference type="Proteomes" id="UP000256599">
    <property type="component" value="Unassembled WGS sequence"/>
</dbReference>
<keyword evidence="3" id="KW-0732">Signal</keyword>
<evidence type="ECO:0000256" key="2">
    <source>
        <dbReference type="SAM" id="MobiDB-lite"/>
    </source>
</evidence>
<gene>
    <name evidence="4" type="ORF">CQA63_01930</name>
</gene>
<feature type="compositionally biased region" description="Basic and acidic residues" evidence="2">
    <location>
        <begin position="124"/>
        <end position="144"/>
    </location>
</feature>
<organism evidence="4 5">
    <name type="scientific">Helicobacter marmotae</name>
    <dbReference type="NCBI Taxonomy" id="152490"/>
    <lineage>
        <taxon>Bacteria</taxon>
        <taxon>Pseudomonadati</taxon>
        <taxon>Campylobacterota</taxon>
        <taxon>Epsilonproteobacteria</taxon>
        <taxon>Campylobacterales</taxon>
        <taxon>Helicobacteraceae</taxon>
        <taxon>Helicobacter</taxon>
    </lineage>
</organism>